<reference evidence="2" key="1">
    <citation type="submission" date="2019-09" db="EMBL/GenBank/DDBJ databases">
        <title>Comparative genomic analysis of Lactobacillus helveticus.</title>
        <authorList>
            <person name="Zhang H."/>
            <person name="Chen Y."/>
            <person name="Zhong Z."/>
        </authorList>
    </citation>
    <scope>NUCLEOTIDE SEQUENCE</scope>
    <source>
        <strain evidence="2">IMAU50013</strain>
    </source>
</reference>
<proteinExistence type="predicted"/>
<protein>
    <submittedName>
        <fullName evidence="2">Uncharacterized protein</fullName>
    </submittedName>
</protein>
<keyword evidence="1" id="KW-1133">Transmembrane helix</keyword>
<evidence type="ECO:0000313" key="2">
    <source>
        <dbReference type="EMBL" id="NRN90918.1"/>
    </source>
</evidence>
<evidence type="ECO:0000313" key="3">
    <source>
        <dbReference type="Proteomes" id="UP000601587"/>
    </source>
</evidence>
<keyword evidence="1" id="KW-0812">Transmembrane</keyword>
<dbReference type="AlphaFoldDB" id="A0A9Q5G2Z1"/>
<feature type="transmembrane region" description="Helical" evidence="1">
    <location>
        <begin position="12"/>
        <end position="34"/>
    </location>
</feature>
<keyword evidence="1" id="KW-0472">Membrane</keyword>
<gene>
    <name evidence="2" type="ORF">IMAU50013_00444</name>
</gene>
<comment type="caution">
    <text evidence="2">The sequence shown here is derived from an EMBL/GenBank/DDBJ whole genome shotgun (WGS) entry which is preliminary data.</text>
</comment>
<accession>A0A9Q5G2Z1</accession>
<organism evidence="2 3">
    <name type="scientific">Lactobacillus helveticus</name>
    <name type="common">Lactobacillus suntoryeus</name>
    <dbReference type="NCBI Taxonomy" id="1587"/>
    <lineage>
        <taxon>Bacteria</taxon>
        <taxon>Bacillati</taxon>
        <taxon>Bacillota</taxon>
        <taxon>Bacilli</taxon>
        <taxon>Lactobacillales</taxon>
        <taxon>Lactobacillaceae</taxon>
        <taxon>Lactobacillus</taxon>
    </lineage>
</organism>
<dbReference type="EMBL" id="WCGB01000005">
    <property type="protein sequence ID" value="NRN90918.1"/>
    <property type="molecule type" value="Genomic_DNA"/>
</dbReference>
<name>A0A9Q5G2Z1_LACHE</name>
<sequence>MRNKPDFETILGGLLLSSFIIGFSLISYAFWGWIF</sequence>
<dbReference type="Proteomes" id="UP000601587">
    <property type="component" value="Unassembled WGS sequence"/>
</dbReference>
<evidence type="ECO:0000256" key="1">
    <source>
        <dbReference type="SAM" id="Phobius"/>
    </source>
</evidence>